<dbReference type="Proteomes" id="UP000054166">
    <property type="component" value="Unassembled WGS sequence"/>
</dbReference>
<dbReference type="PRINTS" id="PR00412">
    <property type="entry name" value="EPOXHYDRLASE"/>
</dbReference>
<evidence type="ECO:0000256" key="1">
    <source>
        <dbReference type="ARBA" id="ARBA00022801"/>
    </source>
</evidence>
<dbReference type="PANTHER" id="PTHR42977">
    <property type="entry name" value="HYDROLASE-RELATED"/>
    <property type="match status" value="1"/>
</dbReference>
<dbReference type="OrthoDB" id="6431331at2759"/>
<evidence type="ECO:0000313" key="3">
    <source>
        <dbReference type="EMBL" id="KIM82844.1"/>
    </source>
</evidence>
<feature type="domain" description="AB hydrolase-1" evidence="2">
    <location>
        <begin position="31"/>
        <end position="274"/>
    </location>
</feature>
<sequence length="291" mass="33024">MSNIIPATTVKTVAVDGIDVFYREAGDQKAPVILLLHGFPTSSFQYRNLITRLALQYRVIAPDLPGFGFTVVPDSRKYVYSFANLAKTIEEFTNILKLNKFAIYIFDYGAPTGLRLALARPDAITAIVSQNGNAFEEGLGDFWDHIRPYWAEQTKEKRESLRWLTTFDTTKSQYTSGEKNPSAIPPETYHLDQTLLDRPGNGDIQLDLFLDYRKNVEMYPEFQQYLRDRQPPVLAIWGKNDGIFIPPGAEAFKTVLKNVQVEYVDGGHFALENHLDEIADTMLKFLDKSGI</sequence>
<dbReference type="Pfam" id="PF00561">
    <property type="entry name" value="Abhydrolase_1"/>
    <property type="match status" value="1"/>
</dbReference>
<dbReference type="AlphaFoldDB" id="A0A0C3FT07"/>
<dbReference type="HOGENOM" id="CLU_020336_35_0_1"/>
<organism evidence="3 4">
    <name type="scientific">Piloderma croceum (strain F 1598)</name>
    <dbReference type="NCBI Taxonomy" id="765440"/>
    <lineage>
        <taxon>Eukaryota</taxon>
        <taxon>Fungi</taxon>
        <taxon>Dikarya</taxon>
        <taxon>Basidiomycota</taxon>
        <taxon>Agaricomycotina</taxon>
        <taxon>Agaricomycetes</taxon>
        <taxon>Agaricomycetidae</taxon>
        <taxon>Atheliales</taxon>
        <taxon>Atheliaceae</taxon>
        <taxon>Piloderma</taxon>
    </lineage>
</organism>
<evidence type="ECO:0000313" key="4">
    <source>
        <dbReference type="Proteomes" id="UP000054166"/>
    </source>
</evidence>
<keyword evidence="4" id="KW-1185">Reference proteome</keyword>
<dbReference type="InParanoid" id="A0A0C3FT07"/>
<dbReference type="PANTHER" id="PTHR42977:SF3">
    <property type="entry name" value="AB HYDROLASE-1 DOMAIN-CONTAINING PROTEIN"/>
    <property type="match status" value="1"/>
</dbReference>
<proteinExistence type="predicted"/>
<accession>A0A0C3FT07</accession>
<dbReference type="InterPro" id="IPR051340">
    <property type="entry name" value="Haloalkane_dehalogenase"/>
</dbReference>
<protein>
    <recommendedName>
        <fullName evidence="2">AB hydrolase-1 domain-containing protein</fullName>
    </recommendedName>
</protein>
<dbReference type="EMBL" id="KN832993">
    <property type="protein sequence ID" value="KIM82844.1"/>
    <property type="molecule type" value="Genomic_DNA"/>
</dbReference>
<dbReference type="InterPro" id="IPR000073">
    <property type="entry name" value="AB_hydrolase_1"/>
</dbReference>
<dbReference type="InterPro" id="IPR029058">
    <property type="entry name" value="AB_hydrolase_fold"/>
</dbReference>
<dbReference type="STRING" id="765440.A0A0C3FT07"/>
<dbReference type="SUPFAM" id="SSF53474">
    <property type="entry name" value="alpha/beta-Hydrolases"/>
    <property type="match status" value="1"/>
</dbReference>
<dbReference type="Gene3D" id="3.40.50.1820">
    <property type="entry name" value="alpha/beta hydrolase"/>
    <property type="match status" value="1"/>
</dbReference>
<evidence type="ECO:0000259" key="2">
    <source>
        <dbReference type="Pfam" id="PF00561"/>
    </source>
</evidence>
<name>A0A0C3FT07_PILCF</name>
<reference evidence="3 4" key="1">
    <citation type="submission" date="2014-04" db="EMBL/GenBank/DDBJ databases">
        <authorList>
            <consortium name="DOE Joint Genome Institute"/>
            <person name="Kuo A."/>
            <person name="Tarkka M."/>
            <person name="Buscot F."/>
            <person name="Kohler A."/>
            <person name="Nagy L.G."/>
            <person name="Floudas D."/>
            <person name="Copeland A."/>
            <person name="Barry K.W."/>
            <person name="Cichocki N."/>
            <person name="Veneault-Fourrey C."/>
            <person name="LaButti K."/>
            <person name="Lindquist E.A."/>
            <person name="Lipzen A."/>
            <person name="Lundell T."/>
            <person name="Morin E."/>
            <person name="Murat C."/>
            <person name="Sun H."/>
            <person name="Tunlid A."/>
            <person name="Henrissat B."/>
            <person name="Grigoriev I.V."/>
            <person name="Hibbett D.S."/>
            <person name="Martin F."/>
            <person name="Nordberg H.P."/>
            <person name="Cantor M.N."/>
            <person name="Hua S.X."/>
        </authorList>
    </citation>
    <scope>NUCLEOTIDE SEQUENCE [LARGE SCALE GENOMIC DNA]</scope>
    <source>
        <strain evidence="3 4">F 1598</strain>
    </source>
</reference>
<gene>
    <name evidence="3" type="ORF">PILCRDRAFT_7735</name>
</gene>
<dbReference type="GO" id="GO:0004301">
    <property type="term" value="F:epoxide hydrolase activity"/>
    <property type="evidence" value="ECO:0007669"/>
    <property type="project" value="TreeGrafter"/>
</dbReference>
<keyword evidence="1" id="KW-0378">Hydrolase</keyword>
<reference evidence="4" key="2">
    <citation type="submission" date="2015-01" db="EMBL/GenBank/DDBJ databases">
        <title>Evolutionary Origins and Diversification of the Mycorrhizal Mutualists.</title>
        <authorList>
            <consortium name="DOE Joint Genome Institute"/>
            <consortium name="Mycorrhizal Genomics Consortium"/>
            <person name="Kohler A."/>
            <person name="Kuo A."/>
            <person name="Nagy L.G."/>
            <person name="Floudas D."/>
            <person name="Copeland A."/>
            <person name="Barry K.W."/>
            <person name="Cichocki N."/>
            <person name="Veneault-Fourrey C."/>
            <person name="LaButti K."/>
            <person name="Lindquist E.A."/>
            <person name="Lipzen A."/>
            <person name="Lundell T."/>
            <person name="Morin E."/>
            <person name="Murat C."/>
            <person name="Riley R."/>
            <person name="Ohm R."/>
            <person name="Sun H."/>
            <person name="Tunlid A."/>
            <person name="Henrissat B."/>
            <person name="Grigoriev I.V."/>
            <person name="Hibbett D.S."/>
            <person name="Martin F."/>
        </authorList>
    </citation>
    <scope>NUCLEOTIDE SEQUENCE [LARGE SCALE GENOMIC DNA]</scope>
    <source>
        <strain evidence="4">F 1598</strain>
    </source>
</reference>
<dbReference type="InterPro" id="IPR000639">
    <property type="entry name" value="Epox_hydrolase-like"/>
</dbReference>